<dbReference type="EMBL" id="CP144745">
    <property type="protein sequence ID" value="WVZ50018.1"/>
    <property type="molecule type" value="Genomic_DNA"/>
</dbReference>
<feature type="domain" description="Reverse transcriptase Ty1/copia-type" evidence="2">
    <location>
        <begin position="175"/>
        <end position="399"/>
    </location>
</feature>
<sequence length="601" mass="66914">MYDPVERRVVILRDVVFNESASWDWTEPGAREDAQQQRQAAVTSTFVIDEEEVEELGHGGQGGISVQGGAPAVDGVGGCNNDASTTTSNPEQGAGEATPPLPEGQGSPAASATTPVRQLTPPPNAEEYLDADYDREPVRYRLVNDVFDPATPPGAEKDAHWRQAMEEEMNAIKENGTWELVEPPPSCRPISLKWVYKVKRDERGEVVRHKARLVVHGFVQREGVDFNEVFAPVARMESIRLLLVLAATQGWNVHHMDVKFAFLNGELKEEVYVRQPPGYVVNGQEHRVLRLRKDLYGLRQAPRAWNQKLDAVLREMEFERCESEHALYTRRTEHGRIEAFKVQMKDTFHMSDLGLLTYYLGIEVEQRKDGITLCQSSYARKLLERSGMGNCRPNKTPMEEKLKLSKDSKAGKVDATNYRSIIGGLRGEKADLIGYSDSDMGGDIDGRRSTSGMLFFLGGCAIAWQSMKQRIVALSTCEAEYVAVAAACCQAVWLRRLLREVTGEGPRAPVLRVDNNSAIELAKNPVLHDRSKHIDIRFHYIRECVAGGQVVLGHVHTAQQLADLLTKPLGQKRLAELMVKIGVEELIHGGKARAQGLGEEC</sequence>
<proteinExistence type="predicted"/>
<dbReference type="CDD" id="cd09272">
    <property type="entry name" value="RNase_HI_RT_Ty1"/>
    <property type="match status" value="1"/>
</dbReference>
<gene>
    <name evidence="3" type="ORF">U9M48_001317</name>
</gene>
<feature type="compositionally biased region" description="Polar residues" evidence="1">
    <location>
        <begin position="81"/>
        <end position="91"/>
    </location>
</feature>
<dbReference type="PANTHER" id="PTHR11439:SF515">
    <property type="entry name" value="GAG-POL POLYPROTEIN"/>
    <property type="match status" value="1"/>
</dbReference>
<keyword evidence="4" id="KW-1185">Reference proteome</keyword>
<dbReference type="AlphaFoldDB" id="A0AAQ3SCV4"/>
<evidence type="ECO:0000313" key="4">
    <source>
        <dbReference type="Proteomes" id="UP001341281"/>
    </source>
</evidence>
<dbReference type="SUPFAM" id="SSF56672">
    <property type="entry name" value="DNA/RNA polymerases"/>
    <property type="match status" value="1"/>
</dbReference>
<accession>A0AAQ3SCV4</accession>
<evidence type="ECO:0000313" key="3">
    <source>
        <dbReference type="EMBL" id="WVZ50018.1"/>
    </source>
</evidence>
<feature type="compositionally biased region" description="Polar residues" evidence="1">
    <location>
        <begin position="108"/>
        <end position="117"/>
    </location>
</feature>
<evidence type="ECO:0000259" key="2">
    <source>
        <dbReference type="Pfam" id="PF07727"/>
    </source>
</evidence>
<organism evidence="3 4">
    <name type="scientific">Paspalum notatum var. saurae</name>
    <dbReference type="NCBI Taxonomy" id="547442"/>
    <lineage>
        <taxon>Eukaryota</taxon>
        <taxon>Viridiplantae</taxon>
        <taxon>Streptophyta</taxon>
        <taxon>Embryophyta</taxon>
        <taxon>Tracheophyta</taxon>
        <taxon>Spermatophyta</taxon>
        <taxon>Magnoliopsida</taxon>
        <taxon>Liliopsida</taxon>
        <taxon>Poales</taxon>
        <taxon>Poaceae</taxon>
        <taxon>PACMAD clade</taxon>
        <taxon>Panicoideae</taxon>
        <taxon>Andropogonodae</taxon>
        <taxon>Paspaleae</taxon>
        <taxon>Paspalinae</taxon>
        <taxon>Paspalum</taxon>
    </lineage>
</organism>
<dbReference type="PANTHER" id="PTHR11439">
    <property type="entry name" value="GAG-POL-RELATED RETROTRANSPOSON"/>
    <property type="match status" value="1"/>
</dbReference>
<dbReference type="Proteomes" id="UP001341281">
    <property type="component" value="Chromosome 01"/>
</dbReference>
<evidence type="ECO:0000256" key="1">
    <source>
        <dbReference type="SAM" id="MobiDB-lite"/>
    </source>
</evidence>
<protein>
    <recommendedName>
        <fullName evidence="2">Reverse transcriptase Ty1/copia-type domain-containing protein</fullName>
    </recommendedName>
</protein>
<reference evidence="3 4" key="1">
    <citation type="submission" date="2024-02" db="EMBL/GenBank/DDBJ databases">
        <title>High-quality chromosome-scale genome assembly of Pensacola bahiagrass (Paspalum notatum Flugge var. saurae).</title>
        <authorList>
            <person name="Vega J.M."/>
            <person name="Podio M."/>
            <person name="Orjuela J."/>
            <person name="Siena L.A."/>
            <person name="Pessino S.C."/>
            <person name="Combes M.C."/>
            <person name="Mariac C."/>
            <person name="Albertini E."/>
            <person name="Pupilli F."/>
            <person name="Ortiz J.P.A."/>
            <person name="Leblanc O."/>
        </authorList>
    </citation>
    <scope>NUCLEOTIDE SEQUENCE [LARGE SCALE GENOMIC DNA]</scope>
    <source>
        <strain evidence="3">R1</strain>
        <tissue evidence="3">Leaf</tissue>
    </source>
</reference>
<dbReference type="InterPro" id="IPR013103">
    <property type="entry name" value="RVT_2"/>
</dbReference>
<feature type="region of interest" description="Disordered" evidence="1">
    <location>
        <begin position="54"/>
        <end position="128"/>
    </location>
</feature>
<name>A0AAQ3SCV4_PASNO</name>
<dbReference type="Pfam" id="PF07727">
    <property type="entry name" value="RVT_2"/>
    <property type="match status" value="1"/>
</dbReference>
<dbReference type="InterPro" id="IPR043502">
    <property type="entry name" value="DNA/RNA_pol_sf"/>
</dbReference>